<organism evidence="1">
    <name type="scientific">viral metagenome</name>
    <dbReference type="NCBI Taxonomy" id="1070528"/>
    <lineage>
        <taxon>unclassified sequences</taxon>
        <taxon>metagenomes</taxon>
        <taxon>organismal metagenomes</taxon>
    </lineage>
</organism>
<protein>
    <recommendedName>
        <fullName evidence="2">HNH endonuclease</fullName>
    </recommendedName>
</protein>
<proteinExistence type="predicted"/>
<dbReference type="EMBL" id="MT141207">
    <property type="protein sequence ID" value="QJA56238.1"/>
    <property type="molecule type" value="Genomic_DNA"/>
</dbReference>
<sequence length="166" mass="19657">MKRYCPKCSQEKSINEFGLRKKGGQNYQWACKKCHCIASQKNYQKNKDRYRVKAREWDKKRKKKLHQVVWKYLQTHPCIDCGEKDIVVLHFDHLRNKIANISYMINSNYPVRKILKEIKKCEVRCANCHMRKTAKQFGWLKLSHSLKAQLEEQNDSNVEGVGSSPI</sequence>
<reference evidence="1" key="1">
    <citation type="submission" date="2020-03" db="EMBL/GenBank/DDBJ databases">
        <title>The deep terrestrial virosphere.</title>
        <authorList>
            <person name="Holmfeldt K."/>
            <person name="Nilsson E."/>
            <person name="Simone D."/>
            <person name="Lopez-Fernandez M."/>
            <person name="Wu X."/>
            <person name="de Brujin I."/>
            <person name="Lundin D."/>
            <person name="Andersson A."/>
            <person name="Bertilsson S."/>
            <person name="Dopson M."/>
        </authorList>
    </citation>
    <scope>NUCLEOTIDE SEQUENCE</scope>
    <source>
        <strain evidence="1">MM415B01896</strain>
    </source>
</reference>
<accession>A0A6M3IGC8</accession>
<dbReference type="AlphaFoldDB" id="A0A6M3IGC8"/>
<evidence type="ECO:0000313" key="1">
    <source>
        <dbReference type="EMBL" id="QJA56238.1"/>
    </source>
</evidence>
<evidence type="ECO:0008006" key="2">
    <source>
        <dbReference type="Google" id="ProtNLM"/>
    </source>
</evidence>
<gene>
    <name evidence="1" type="ORF">MM415B01896_0013</name>
</gene>
<name>A0A6M3IGC8_9ZZZZ</name>